<feature type="transmembrane region" description="Helical" evidence="2">
    <location>
        <begin position="101"/>
        <end position="122"/>
    </location>
</feature>
<proteinExistence type="predicted"/>
<dbReference type="OMA" id="GTKPWGM"/>
<name>A0A222GFC7_RHIML</name>
<keyword evidence="2" id="KW-0472">Membrane</keyword>
<dbReference type="Proteomes" id="UP000429484">
    <property type="component" value="Unassembled WGS sequence"/>
</dbReference>
<dbReference type="AlphaFoldDB" id="A0A222GFC7"/>
<dbReference type="InterPro" id="IPR032820">
    <property type="entry name" value="ATPase_put"/>
</dbReference>
<evidence type="ECO:0000256" key="2">
    <source>
        <dbReference type="SAM" id="Phobius"/>
    </source>
</evidence>
<organism evidence="3 4">
    <name type="scientific">Rhizobium meliloti</name>
    <name type="common">Ensifer meliloti</name>
    <name type="synonym">Sinorhizobium meliloti</name>
    <dbReference type="NCBI Taxonomy" id="382"/>
    <lineage>
        <taxon>Bacteria</taxon>
        <taxon>Pseudomonadati</taxon>
        <taxon>Pseudomonadota</taxon>
        <taxon>Alphaproteobacteria</taxon>
        <taxon>Hyphomicrobiales</taxon>
        <taxon>Rhizobiaceae</taxon>
        <taxon>Sinorhizobium/Ensifer group</taxon>
        <taxon>Sinorhizobium</taxon>
    </lineage>
</organism>
<evidence type="ECO:0000313" key="3">
    <source>
        <dbReference type="EMBL" id="MQW37729.1"/>
    </source>
</evidence>
<sequence length="148" mass="15648">MGPKRGLNSGRLYDRDRVRPRGAAKGSHVTEKPEESLEARLKRLGDDIKSKKRADVSEGADGRADESRKGYAAAMKLSSEFIAGILVGAFLGYLLDHFAGTGPWGMIVLLLLGFCAGVLNVLRSAGLVATTDQRKGGSGTDKEDGGDA</sequence>
<feature type="region of interest" description="Disordered" evidence="1">
    <location>
        <begin position="49"/>
        <end position="68"/>
    </location>
</feature>
<keyword evidence="2" id="KW-1133">Transmembrane helix</keyword>
<feature type="region of interest" description="Disordered" evidence="1">
    <location>
        <begin position="1"/>
        <end position="36"/>
    </location>
</feature>
<evidence type="ECO:0000313" key="4">
    <source>
        <dbReference type="Proteomes" id="UP000429484"/>
    </source>
</evidence>
<accession>A0A222GFC7</accession>
<gene>
    <name evidence="3" type="ORF">GHK53_34540</name>
</gene>
<protein>
    <submittedName>
        <fullName evidence="3">F0F1 ATP synthase subunit I</fullName>
    </submittedName>
</protein>
<dbReference type="EMBL" id="WISR01000277">
    <property type="protein sequence ID" value="MQW37729.1"/>
    <property type="molecule type" value="Genomic_DNA"/>
</dbReference>
<dbReference type="Pfam" id="PF09527">
    <property type="entry name" value="ATPase_gene1"/>
    <property type="match status" value="1"/>
</dbReference>
<comment type="caution">
    <text evidence="3">The sequence shown here is derived from an EMBL/GenBank/DDBJ whole genome shotgun (WGS) entry which is preliminary data.</text>
</comment>
<evidence type="ECO:0000256" key="1">
    <source>
        <dbReference type="SAM" id="MobiDB-lite"/>
    </source>
</evidence>
<keyword evidence="2" id="KW-0812">Transmembrane</keyword>
<reference evidence="3 4" key="1">
    <citation type="journal article" date="2013" name="Genome Biol.">
        <title>Comparative genomics of the core and accessory genomes of 48 Sinorhizobium strains comprising five genospecies.</title>
        <authorList>
            <person name="Sugawara M."/>
            <person name="Epstein B."/>
            <person name="Badgley B.D."/>
            <person name="Unno T."/>
            <person name="Xu L."/>
            <person name="Reese J."/>
            <person name="Gyaneshwar P."/>
            <person name="Denny R."/>
            <person name="Mudge J."/>
            <person name="Bharti A.K."/>
            <person name="Farmer A.D."/>
            <person name="May G.D."/>
            <person name="Woodward J.E."/>
            <person name="Medigue C."/>
            <person name="Vallenet D."/>
            <person name="Lajus A."/>
            <person name="Rouy Z."/>
            <person name="Martinez-Vaz B."/>
            <person name="Tiffin P."/>
            <person name="Young N.D."/>
            <person name="Sadowsky M.J."/>
        </authorList>
    </citation>
    <scope>NUCLEOTIDE SEQUENCE [LARGE SCALE GENOMIC DNA]</scope>
    <source>
        <strain evidence="3 4">N6B1</strain>
    </source>
</reference>
<feature type="transmembrane region" description="Helical" evidence="2">
    <location>
        <begin position="77"/>
        <end position="95"/>
    </location>
</feature>